<keyword evidence="7" id="KW-1185">Reference proteome</keyword>
<dbReference type="Pfam" id="PF00005">
    <property type="entry name" value="ABC_tran"/>
    <property type="match status" value="1"/>
</dbReference>
<dbReference type="Gene3D" id="3.40.50.300">
    <property type="entry name" value="P-loop containing nucleotide triphosphate hydrolases"/>
    <property type="match status" value="1"/>
</dbReference>
<dbReference type="InterPro" id="IPR015854">
    <property type="entry name" value="ABC_transpr_LolD-like"/>
</dbReference>
<dbReference type="PANTHER" id="PTHR24220:SF689">
    <property type="entry name" value="LIPOPROTEIN-RELEASING SYSTEM ATP-BINDING PROTEIN LOLD"/>
    <property type="match status" value="1"/>
</dbReference>
<evidence type="ECO:0000256" key="1">
    <source>
        <dbReference type="ARBA" id="ARBA00022448"/>
    </source>
</evidence>
<evidence type="ECO:0000256" key="2">
    <source>
        <dbReference type="ARBA" id="ARBA00022741"/>
    </source>
</evidence>
<dbReference type="GO" id="GO:0044874">
    <property type="term" value="P:lipoprotein localization to outer membrane"/>
    <property type="evidence" value="ECO:0007669"/>
    <property type="project" value="TreeGrafter"/>
</dbReference>
<dbReference type="SUPFAM" id="SSF52540">
    <property type="entry name" value="P-loop containing nucleoside triphosphate hydrolases"/>
    <property type="match status" value="1"/>
</dbReference>
<dbReference type="PANTHER" id="PTHR24220">
    <property type="entry name" value="IMPORT ATP-BINDING PROTEIN"/>
    <property type="match status" value="1"/>
</dbReference>
<evidence type="ECO:0000259" key="5">
    <source>
        <dbReference type="PROSITE" id="PS50893"/>
    </source>
</evidence>
<dbReference type="RefSeq" id="WP_032553699.1">
    <property type="nucleotide sequence ID" value="NZ_JFFR01000033.1"/>
</dbReference>
<dbReference type="EMBL" id="JFFR01000033">
    <property type="protein sequence ID" value="KDN26425.1"/>
    <property type="molecule type" value="Genomic_DNA"/>
</dbReference>
<evidence type="ECO:0000256" key="4">
    <source>
        <dbReference type="ARBA" id="ARBA00038388"/>
    </source>
</evidence>
<dbReference type="GO" id="GO:1902495">
    <property type="term" value="C:transmembrane transporter complex"/>
    <property type="evidence" value="ECO:0007669"/>
    <property type="project" value="UniProtKB-ARBA"/>
</dbReference>
<evidence type="ECO:0000313" key="6">
    <source>
        <dbReference type="EMBL" id="KDN26425.1"/>
    </source>
</evidence>
<dbReference type="PROSITE" id="PS00211">
    <property type="entry name" value="ABC_TRANSPORTER_1"/>
    <property type="match status" value="1"/>
</dbReference>
<proteinExistence type="inferred from homology"/>
<dbReference type="InterPro" id="IPR017871">
    <property type="entry name" value="ABC_transporter-like_CS"/>
</dbReference>
<dbReference type="STRING" id="212667.VFDL14_11080"/>
<dbReference type="InterPro" id="IPR003439">
    <property type="entry name" value="ABC_transporter-like_ATP-bd"/>
</dbReference>
<dbReference type="GO" id="GO:0089705">
    <property type="term" value="P:protein localization to outer membrane"/>
    <property type="evidence" value="ECO:0007669"/>
    <property type="project" value="TreeGrafter"/>
</dbReference>
<keyword evidence="3" id="KW-0067">ATP-binding</keyword>
<keyword evidence="1" id="KW-0813">Transport</keyword>
<gene>
    <name evidence="6" type="ORF">VFDL14_11080</name>
</gene>
<evidence type="ECO:0000313" key="7">
    <source>
        <dbReference type="Proteomes" id="UP000027219"/>
    </source>
</evidence>
<dbReference type="InterPro" id="IPR017911">
    <property type="entry name" value="MacB-like_ATP-bd"/>
</dbReference>
<keyword evidence="2" id="KW-0547">Nucleotide-binding</keyword>
<dbReference type="GO" id="GO:0022857">
    <property type="term" value="F:transmembrane transporter activity"/>
    <property type="evidence" value="ECO:0007669"/>
    <property type="project" value="TreeGrafter"/>
</dbReference>
<dbReference type="Proteomes" id="UP000027219">
    <property type="component" value="Unassembled WGS sequence"/>
</dbReference>
<dbReference type="SMART" id="SM00382">
    <property type="entry name" value="AAA"/>
    <property type="match status" value="1"/>
</dbReference>
<organism evidence="6 7">
    <name type="scientific">Vibrio fortis</name>
    <dbReference type="NCBI Taxonomy" id="212667"/>
    <lineage>
        <taxon>Bacteria</taxon>
        <taxon>Pseudomonadati</taxon>
        <taxon>Pseudomonadota</taxon>
        <taxon>Gammaproteobacteria</taxon>
        <taxon>Vibrionales</taxon>
        <taxon>Vibrionaceae</taxon>
        <taxon>Vibrio</taxon>
    </lineage>
</organism>
<dbReference type="GO" id="GO:0016887">
    <property type="term" value="F:ATP hydrolysis activity"/>
    <property type="evidence" value="ECO:0007669"/>
    <property type="project" value="InterPro"/>
</dbReference>
<comment type="similarity">
    <text evidence="4">Belongs to the ABC transporter superfamily. Macrolide exporter (TC 3.A.1.122) family.</text>
</comment>
<evidence type="ECO:0000256" key="3">
    <source>
        <dbReference type="ARBA" id="ARBA00022840"/>
    </source>
</evidence>
<accession>A0A066UH63</accession>
<dbReference type="GO" id="GO:0005524">
    <property type="term" value="F:ATP binding"/>
    <property type="evidence" value="ECO:0007669"/>
    <property type="project" value="UniProtKB-KW"/>
</dbReference>
<name>A0A066UH63_9VIBR</name>
<dbReference type="CDD" id="cd03255">
    <property type="entry name" value="ABC_MJ0796_LolCDE_FtsE"/>
    <property type="match status" value="1"/>
</dbReference>
<dbReference type="OrthoDB" id="9801477at2"/>
<dbReference type="PROSITE" id="PS50893">
    <property type="entry name" value="ABC_TRANSPORTER_2"/>
    <property type="match status" value="1"/>
</dbReference>
<dbReference type="AlphaFoldDB" id="A0A066UH63"/>
<protein>
    <submittedName>
        <fullName evidence="6">ABC transporter</fullName>
    </submittedName>
</protein>
<dbReference type="GO" id="GO:0005886">
    <property type="term" value="C:plasma membrane"/>
    <property type="evidence" value="ECO:0007669"/>
    <property type="project" value="TreeGrafter"/>
</dbReference>
<reference evidence="6 7" key="1">
    <citation type="submission" date="2014-02" db="EMBL/GenBank/DDBJ databases">
        <title>Vibrio fortis Dalian14 Genome Sequencing.</title>
        <authorList>
            <person name="Wang Y."/>
            <person name="Song L."/>
            <person name="Liu G."/>
            <person name="Ding J."/>
        </authorList>
    </citation>
    <scope>NUCLEOTIDE SEQUENCE [LARGE SCALE GENOMIC DNA]</scope>
    <source>
        <strain evidence="6 7">Dalian14</strain>
    </source>
</reference>
<dbReference type="InterPro" id="IPR027417">
    <property type="entry name" value="P-loop_NTPase"/>
</dbReference>
<comment type="caution">
    <text evidence="6">The sequence shown here is derived from an EMBL/GenBank/DDBJ whole genome shotgun (WGS) entry which is preliminary data.</text>
</comment>
<feature type="domain" description="ABC transporter" evidence="5">
    <location>
        <begin position="2"/>
        <end position="231"/>
    </location>
</feature>
<dbReference type="FunFam" id="3.40.50.300:FF:000032">
    <property type="entry name" value="Export ABC transporter ATP-binding protein"/>
    <property type="match status" value="1"/>
</dbReference>
<dbReference type="InterPro" id="IPR003593">
    <property type="entry name" value="AAA+_ATPase"/>
</dbReference>
<sequence length="232" mass="25707">MIVFEAIKKRYRAGEQVVHALNGVSGSIEQGEMVALCGPSGSGKSTLLNILGMLDRYYQGMISIEGQPYPEQAIPAARFRRHALGFVFQKFNLVPVMTALENVAYPLMLNGLSLEEQHKQAQQMLMRVGLEQYIHHRPDNLSGGQQQRVAIARALVHKPKLVIADEPTASLDSHTANKVIDIMRELGHEFGTTFIVATHDPRMASRCDRVIELVDGKIVTSTMNQEAVSWAS</sequence>